<keyword evidence="6" id="KW-0413">Isomerase</keyword>
<accession>A0A143YU33</accession>
<evidence type="ECO:0000313" key="7">
    <source>
        <dbReference type="Proteomes" id="UP000242754"/>
    </source>
</evidence>
<dbReference type="InterPro" id="IPR047640">
    <property type="entry name" value="RpiR-like"/>
</dbReference>
<dbReference type="GO" id="GO:0003700">
    <property type="term" value="F:DNA-binding transcription factor activity"/>
    <property type="evidence" value="ECO:0007669"/>
    <property type="project" value="InterPro"/>
</dbReference>
<dbReference type="GO" id="GO:0097367">
    <property type="term" value="F:carbohydrate derivative binding"/>
    <property type="evidence" value="ECO:0007669"/>
    <property type="project" value="InterPro"/>
</dbReference>
<dbReference type="PANTHER" id="PTHR30514:SF1">
    <property type="entry name" value="HTH-TYPE TRANSCRIPTIONAL REGULATOR HEXR-RELATED"/>
    <property type="match status" value="1"/>
</dbReference>
<dbReference type="OrthoDB" id="3684496at2"/>
<dbReference type="RefSeq" id="WP_087033716.1">
    <property type="nucleotide sequence ID" value="NZ_FJNE01000007.1"/>
</dbReference>
<dbReference type="PROSITE" id="PS51464">
    <property type="entry name" value="SIS"/>
    <property type="match status" value="1"/>
</dbReference>
<evidence type="ECO:0000256" key="2">
    <source>
        <dbReference type="ARBA" id="ARBA00023125"/>
    </source>
</evidence>
<dbReference type="EMBL" id="FJNE01000007">
    <property type="protein sequence ID" value="CZQ97626.1"/>
    <property type="molecule type" value="Genomic_DNA"/>
</dbReference>
<dbReference type="InterPro" id="IPR009057">
    <property type="entry name" value="Homeodomain-like_sf"/>
</dbReference>
<keyword evidence="3" id="KW-0804">Transcription</keyword>
<feature type="domain" description="SIS" evidence="5">
    <location>
        <begin position="125"/>
        <end position="265"/>
    </location>
</feature>
<dbReference type="GO" id="GO:0003677">
    <property type="term" value="F:DNA binding"/>
    <property type="evidence" value="ECO:0007669"/>
    <property type="project" value="UniProtKB-KW"/>
</dbReference>
<organism evidence="6 7">
    <name type="scientific">Trichococcus palustris</name>
    <dbReference type="NCBI Taxonomy" id="140314"/>
    <lineage>
        <taxon>Bacteria</taxon>
        <taxon>Bacillati</taxon>
        <taxon>Bacillota</taxon>
        <taxon>Bacilli</taxon>
        <taxon>Lactobacillales</taxon>
        <taxon>Carnobacteriaceae</taxon>
        <taxon>Trichococcus</taxon>
    </lineage>
</organism>
<keyword evidence="1" id="KW-0805">Transcription regulation</keyword>
<keyword evidence="2" id="KW-0238">DNA-binding</keyword>
<dbReference type="SUPFAM" id="SSF53697">
    <property type="entry name" value="SIS domain"/>
    <property type="match status" value="1"/>
</dbReference>
<dbReference type="GO" id="GO:0016853">
    <property type="term" value="F:isomerase activity"/>
    <property type="evidence" value="ECO:0007669"/>
    <property type="project" value="UniProtKB-KW"/>
</dbReference>
<dbReference type="GO" id="GO:1901135">
    <property type="term" value="P:carbohydrate derivative metabolic process"/>
    <property type="evidence" value="ECO:0007669"/>
    <property type="project" value="InterPro"/>
</dbReference>
<dbReference type="STRING" id="140314.SAMN04488076_11912"/>
<proteinExistence type="predicted"/>
<evidence type="ECO:0000259" key="5">
    <source>
        <dbReference type="PROSITE" id="PS51464"/>
    </source>
</evidence>
<dbReference type="Proteomes" id="UP000242754">
    <property type="component" value="Unassembled WGS sequence"/>
</dbReference>
<reference evidence="6 7" key="1">
    <citation type="submission" date="2016-02" db="EMBL/GenBank/DDBJ databases">
        <authorList>
            <person name="Wen L."/>
            <person name="He K."/>
            <person name="Yang H."/>
        </authorList>
    </citation>
    <scope>NUCLEOTIDE SEQUENCE [LARGE SCALE GENOMIC DNA]</scope>
    <source>
        <strain evidence="6">Trichococcus palustris</strain>
    </source>
</reference>
<evidence type="ECO:0000313" key="6">
    <source>
        <dbReference type="EMBL" id="CZQ97626.1"/>
    </source>
</evidence>
<dbReference type="Gene3D" id="1.10.10.10">
    <property type="entry name" value="Winged helix-like DNA-binding domain superfamily/Winged helix DNA-binding domain"/>
    <property type="match status" value="1"/>
</dbReference>
<dbReference type="InterPro" id="IPR046348">
    <property type="entry name" value="SIS_dom_sf"/>
</dbReference>
<dbReference type="InterPro" id="IPR036388">
    <property type="entry name" value="WH-like_DNA-bd_sf"/>
</dbReference>
<dbReference type="InterPro" id="IPR000281">
    <property type="entry name" value="HTH_RpiR"/>
</dbReference>
<dbReference type="Pfam" id="PF01418">
    <property type="entry name" value="HTH_6"/>
    <property type="match status" value="1"/>
</dbReference>
<dbReference type="Pfam" id="PF01380">
    <property type="entry name" value="SIS"/>
    <property type="match status" value="1"/>
</dbReference>
<gene>
    <name evidence="6" type="ORF">Tpal_2153</name>
</gene>
<evidence type="ECO:0000256" key="3">
    <source>
        <dbReference type="ARBA" id="ARBA00023163"/>
    </source>
</evidence>
<dbReference type="InterPro" id="IPR035472">
    <property type="entry name" value="RpiR-like_SIS"/>
</dbReference>
<dbReference type="Gene3D" id="3.40.50.10490">
    <property type="entry name" value="Glucose-6-phosphate isomerase like protein, domain 1"/>
    <property type="match status" value="1"/>
</dbReference>
<protein>
    <submittedName>
        <fullName evidence="6">Sugar isomerase (Sis)</fullName>
    </submittedName>
</protein>
<evidence type="ECO:0000256" key="1">
    <source>
        <dbReference type="ARBA" id="ARBA00023015"/>
    </source>
</evidence>
<feature type="domain" description="HTH rpiR-type" evidence="4">
    <location>
        <begin position="4"/>
        <end position="80"/>
    </location>
</feature>
<dbReference type="InterPro" id="IPR001347">
    <property type="entry name" value="SIS_dom"/>
</dbReference>
<dbReference type="CDD" id="cd05013">
    <property type="entry name" value="SIS_RpiR"/>
    <property type="match status" value="1"/>
</dbReference>
<dbReference type="PANTHER" id="PTHR30514">
    <property type="entry name" value="GLUCOKINASE"/>
    <property type="match status" value="1"/>
</dbReference>
<keyword evidence="7" id="KW-1185">Reference proteome</keyword>
<dbReference type="AlphaFoldDB" id="A0A143YU33"/>
<name>A0A143YU33_9LACT</name>
<evidence type="ECO:0000259" key="4">
    <source>
        <dbReference type="PROSITE" id="PS51071"/>
    </source>
</evidence>
<sequence length="287" mass="32151">MNRNTIAIKIKSIYRDLNDRQKKIADFIIENPDAVMHGTISTISDTLGIADSTFFRFIQKLGYAGIQEFKIALAKPGESNNNPSIYEHVQSSDDELTIARTVFDSNIKALQDTKDLLNADSFKKASKILNAAHSVYFFGISGSGVIAYDAYHKFLRAPIKSEFNFDYHIQLMMASKLTENDCAIIISHSGLTKETIQLAKIVKENGGKIIVITSYSLSELAKYADVCFISTSEEIQYRSEALSSRITQLSILDSLYVAYMFNNEEKANESLKKIRKAITNVKSKPDI</sequence>
<dbReference type="SUPFAM" id="SSF46689">
    <property type="entry name" value="Homeodomain-like"/>
    <property type="match status" value="1"/>
</dbReference>
<dbReference type="PROSITE" id="PS51071">
    <property type="entry name" value="HTH_RPIR"/>
    <property type="match status" value="1"/>
</dbReference>